<dbReference type="EMBL" id="CP030032">
    <property type="protein sequence ID" value="AWV90605.1"/>
    <property type="molecule type" value="Genomic_DNA"/>
</dbReference>
<evidence type="ECO:0000256" key="1">
    <source>
        <dbReference type="SAM" id="Coils"/>
    </source>
</evidence>
<dbReference type="KEGG" id="bsed:DN745_15240"/>
<name>A0A2Z4FPD7_9DELT</name>
<dbReference type="AlphaFoldDB" id="A0A2Z4FPD7"/>
<proteinExistence type="predicted"/>
<feature type="coiled-coil region" evidence="1">
    <location>
        <begin position="15"/>
        <end position="75"/>
    </location>
</feature>
<evidence type="ECO:0000313" key="4">
    <source>
        <dbReference type="Proteomes" id="UP000249799"/>
    </source>
</evidence>
<reference evidence="3 4" key="1">
    <citation type="submission" date="2018-06" db="EMBL/GenBank/DDBJ databases">
        <title>Lujinxingia sediminis gen. nov. sp. nov., a new facultative anaerobic member of the class Deltaproteobacteria, and proposal of Lujinxingaceae fam. nov.</title>
        <authorList>
            <person name="Guo L.-Y."/>
            <person name="Li C.-M."/>
            <person name="Wang S."/>
            <person name="Du Z.-J."/>
        </authorList>
    </citation>
    <scope>NUCLEOTIDE SEQUENCE [LARGE SCALE GENOMIC DNA]</scope>
    <source>
        <strain evidence="3 4">FA350</strain>
    </source>
</reference>
<feature type="region of interest" description="Disordered" evidence="2">
    <location>
        <begin position="136"/>
        <end position="157"/>
    </location>
</feature>
<organism evidence="3 4">
    <name type="scientific">Bradymonas sediminis</name>
    <dbReference type="NCBI Taxonomy" id="1548548"/>
    <lineage>
        <taxon>Bacteria</taxon>
        <taxon>Deltaproteobacteria</taxon>
        <taxon>Bradymonadales</taxon>
        <taxon>Bradymonadaceae</taxon>
        <taxon>Bradymonas</taxon>
    </lineage>
</organism>
<dbReference type="Proteomes" id="UP000249799">
    <property type="component" value="Chromosome"/>
</dbReference>
<sequence length="157" mass="18032">MAYLVQCEKKDLEVAEKLEEDIALWKKRVGLARERGEDELAEQARERALALIAERRALQTRLDMIANEKDILRRESRRPHGRELEYAEELLRRWQESGLVDPEKAALDEEFDKLDSEQALAELHEEIVGTLDDDSLANEVVLSDPDALGSPEPDDLR</sequence>
<evidence type="ECO:0000256" key="2">
    <source>
        <dbReference type="SAM" id="MobiDB-lite"/>
    </source>
</evidence>
<gene>
    <name evidence="3" type="ORF">DN745_15240</name>
</gene>
<evidence type="ECO:0000313" key="3">
    <source>
        <dbReference type="EMBL" id="AWV90605.1"/>
    </source>
</evidence>
<keyword evidence="4" id="KW-1185">Reference proteome</keyword>
<protein>
    <submittedName>
        <fullName evidence="3">Uncharacterized protein</fullName>
    </submittedName>
</protein>
<accession>A0A2Z4FPD7</accession>
<keyword evidence="1" id="KW-0175">Coiled coil</keyword>